<evidence type="ECO:0000256" key="5">
    <source>
        <dbReference type="ARBA" id="ARBA00022989"/>
    </source>
</evidence>
<dbReference type="GO" id="GO:0005886">
    <property type="term" value="C:plasma membrane"/>
    <property type="evidence" value="ECO:0007669"/>
    <property type="project" value="UniProtKB-SubCell"/>
</dbReference>
<dbReference type="InterPro" id="IPR050448">
    <property type="entry name" value="OpgB/LTA_synthase_biosynth"/>
</dbReference>
<name>A0A7G9RWP7_9FIRM</name>
<evidence type="ECO:0000256" key="6">
    <source>
        <dbReference type="ARBA" id="ARBA00023136"/>
    </source>
</evidence>
<evidence type="ECO:0000256" key="7">
    <source>
        <dbReference type="SAM" id="Phobius"/>
    </source>
</evidence>
<feature type="transmembrane region" description="Helical" evidence="7">
    <location>
        <begin position="6"/>
        <end position="24"/>
    </location>
</feature>
<feature type="transmembrane region" description="Helical" evidence="7">
    <location>
        <begin position="158"/>
        <end position="178"/>
    </location>
</feature>
<feature type="transmembrane region" description="Helical" evidence="7">
    <location>
        <begin position="31"/>
        <end position="53"/>
    </location>
</feature>
<dbReference type="Pfam" id="PF00884">
    <property type="entry name" value="Sulfatase"/>
    <property type="match status" value="1"/>
</dbReference>
<evidence type="ECO:0000313" key="9">
    <source>
        <dbReference type="EMBL" id="QNN60022.1"/>
    </source>
</evidence>
<proteinExistence type="predicted"/>
<protein>
    <submittedName>
        <fullName evidence="9">LTA synthase family protein</fullName>
    </submittedName>
</protein>
<keyword evidence="5 7" id="KW-1133">Transmembrane helix</keyword>
<dbReference type="PANTHER" id="PTHR47371">
    <property type="entry name" value="LIPOTEICHOIC ACID SYNTHASE"/>
    <property type="match status" value="1"/>
</dbReference>
<dbReference type="RefSeq" id="WP_187533155.1">
    <property type="nucleotide sequence ID" value="NZ_CBCSHU010000002.1"/>
</dbReference>
<dbReference type="AlphaFoldDB" id="A0A7G9RWP7"/>
<keyword evidence="10" id="KW-1185">Reference proteome</keyword>
<dbReference type="SUPFAM" id="SSF53649">
    <property type="entry name" value="Alkaline phosphatase-like"/>
    <property type="match status" value="1"/>
</dbReference>
<evidence type="ECO:0000256" key="2">
    <source>
        <dbReference type="ARBA" id="ARBA00004936"/>
    </source>
</evidence>
<gene>
    <name evidence="9" type="ORF">H9L01_06480</name>
</gene>
<evidence type="ECO:0000256" key="1">
    <source>
        <dbReference type="ARBA" id="ARBA00004651"/>
    </source>
</evidence>
<comment type="subcellular location">
    <subcellularLocation>
        <location evidence="1">Cell membrane</location>
        <topology evidence="1">Multi-pass membrane protein</topology>
    </subcellularLocation>
</comment>
<feature type="domain" description="Sulfatase N-terminal" evidence="8">
    <location>
        <begin position="255"/>
        <end position="548"/>
    </location>
</feature>
<dbReference type="InterPro" id="IPR017850">
    <property type="entry name" value="Alkaline_phosphatase_core_sf"/>
</dbReference>
<keyword evidence="3" id="KW-1003">Cell membrane</keyword>
<feature type="transmembrane region" description="Helical" evidence="7">
    <location>
        <begin position="106"/>
        <end position="131"/>
    </location>
</feature>
<sequence length="601" mass="68727">MILFIQALHIFIMPMVIALLAWLFTRRKYSLTVLMSKMCLYSNILFNMFYYLINRKILISIESFSARATASYLVASLLLVIVLVILENKKIENQSLKYLPKKFYYYRTWTFVLFTVSTALVVHTTWLSAYLGNISFDQMLFNMKTPINTSNSTFFTDIFPFTAQIITISVSFIVLMLNQVKFNPINRLNKREIKISTKVWARTVPLIIFAISLTIATFNLKMNEFFDYYASNDTFIADNYVQPTDENVIFPEKKQNLVYIFSESMEATFFSKELGGASHANLLPGFTELLNDGYNFSNTDKLGGALTLPYTGWSIAGLVAQHSGIPFKIPIDGNGYDKFDFLPGITNLGDLLKKNGYNTSVILGADGNFAGVSNYFKDHGDYKIADHNSKIADGSLPADYNVWWGFEDRKLFEYGREEMLELARDGKPFAMVLETADTHFPDGFLDSGCPANHAEPYANSIQCADTQITDLIRWIQEQPFGKDTTIVVTGDHLSMEKKYFESLDANYERTIFNMILNPVNKNKNSNRYHNREFSSVDIFPTTLSSLGVEIIGNRLGLGTDLFSEMPTIYEEFGQKEVRDRLDKRSMFFDNEFIYGTRDRGY</sequence>
<comment type="pathway">
    <text evidence="2">Cell wall biogenesis; lipoteichoic acid biosynthesis.</text>
</comment>
<dbReference type="EMBL" id="CP060715">
    <property type="protein sequence ID" value="QNN60022.1"/>
    <property type="molecule type" value="Genomic_DNA"/>
</dbReference>
<feature type="transmembrane region" description="Helical" evidence="7">
    <location>
        <begin position="199"/>
        <end position="218"/>
    </location>
</feature>
<dbReference type="Proteomes" id="UP000515928">
    <property type="component" value="Chromosome"/>
</dbReference>
<keyword evidence="6 7" id="KW-0472">Membrane</keyword>
<evidence type="ECO:0000259" key="8">
    <source>
        <dbReference type="Pfam" id="PF00884"/>
    </source>
</evidence>
<feature type="transmembrane region" description="Helical" evidence="7">
    <location>
        <begin position="65"/>
        <end position="86"/>
    </location>
</feature>
<dbReference type="KEGG" id="eio:H9L01_06480"/>
<evidence type="ECO:0000313" key="10">
    <source>
        <dbReference type="Proteomes" id="UP000515928"/>
    </source>
</evidence>
<evidence type="ECO:0000256" key="3">
    <source>
        <dbReference type="ARBA" id="ARBA00022475"/>
    </source>
</evidence>
<dbReference type="CDD" id="cd16015">
    <property type="entry name" value="LTA_synthase"/>
    <property type="match status" value="1"/>
</dbReference>
<keyword evidence="4 7" id="KW-0812">Transmembrane</keyword>
<dbReference type="InterPro" id="IPR000917">
    <property type="entry name" value="Sulfatase_N"/>
</dbReference>
<accession>A0A7G9RWP7</accession>
<dbReference type="PANTHER" id="PTHR47371:SF3">
    <property type="entry name" value="PHOSPHOGLYCEROL TRANSFERASE I"/>
    <property type="match status" value="1"/>
</dbReference>
<evidence type="ECO:0000256" key="4">
    <source>
        <dbReference type="ARBA" id="ARBA00022692"/>
    </source>
</evidence>
<dbReference type="Gene3D" id="3.40.720.10">
    <property type="entry name" value="Alkaline Phosphatase, subunit A"/>
    <property type="match status" value="1"/>
</dbReference>
<organism evidence="9 10">
    <name type="scientific">Erysipelothrix inopinata</name>
    <dbReference type="NCBI Taxonomy" id="225084"/>
    <lineage>
        <taxon>Bacteria</taxon>
        <taxon>Bacillati</taxon>
        <taxon>Bacillota</taxon>
        <taxon>Erysipelotrichia</taxon>
        <taxon>Erysipelotrichales</taxon>
        <taxon>Erysipelotrichaceae</taxon>
        <taxon>Erysipelothrix</taxon>
    </lineage>
</organism>
<reference evidence="9 10" key="1">
    <citation type="submission" date="2020-08" db="EMBL/GenBank/DDBJ databases">
        <title>Genome sequence of Erysipelothrix inopinata DSM 15511T.</title>
        <authorList>
            <person name="Hyun D.-W."/>
            <person name="Bae J.-W."/>
        </authorList>
    </citation>
    <scope>NUCLEOTIDE SEQUENCE [LARGE SCALE GENOMIC DNA]</scope>
    <source>
        <strain evidence="9 10">DSM 15511</strain>
    </source>
</reference>